<feature type="transmembrane region" description="Helical" evidence="5">
    <location>
        <begin position="187"/>
        <end position="205"/>
    </location>
</feature>
<gene>
    <name evidence="7" type="ordered locus">FN3523_1722</name>
</gene>
<name>F4BHT1_9GAMM</name>
<feature type="transmembrane region" description="Helical" evidence="5">
    <location>
        <begin position="301"/>
        <end position="322"/>
    </location>
</feature>
<evidence type="ECO:0000256" key="2">
    <source>
        <dbReference type="ARBA" id="ARBA00022692"/>
    </source>
</evidence>
<dbReference type="PATRIC" id="fig|676032.3.peg.1732"/>
<proteinExistence type="predicted"/>
<dbReference type="PANTHER" id="PTHR43826">
    <property type="entry name" value="GLUCOSE-6-PHOSPHATE EXCHANGER SLC37A4"/>
    <property type="match status" value="1"/>
</dbReference>
<dbReference type="SUPFAM" id="SSF103473">
    <property type="entry name" value="MFS general substrate transporter"/>
    <property type="match status" value="1"/>
</dbReference>
<dbReference type="EMBL" id="CP002558">
    <property type="protein sequence ID" value="AEE27025.1"/>
    <property type="molecule type" value="Genomic_DNA"/>
</dbReference>
<dbReference type="PROSITE" id="PS50850">
    <property type="entry name" value="MFS"/>
    <property type="match status" value="1"/>
</dbReference>
<dbReference type="CDD" id="cd06174">
    <property type="entry name" value="MFS"/>
    <property type="match status" value="1"/>
</dbReference>
<evidence type="ECO:0000256" key="4">
    <source>
        <dbReference type="ARBA" id="ARBA00023136"/>
    </source>
</evidence>
<organism evidence="7 8">
    <name type="scientific">Francisella hispaniensis</name>
    <dbReference type="NCBI Taxonomy" id="622488"/>
    <lineage>
        <taxon>Bacteria</taxon>
        <taxon>Pseudomonadati</taxon>
        <taxon>Pseudomonadota</taxon>
        <taxon>Gammaproteobacteria</taxon>
        <taxon>Thiotrichales</taxon>
        <taxon>Francisellaceae</taxon>
        <taxon>Francisella</taxon>
    </lineage>
</organism>
<dbReference type="GO" id="GO:0035435">
    <property type="term" value="P:phosphate ion transmembrane transport"/>
    <property type="evidence" value="ECO:0007669"/>
    <property type="project" value="TreeGrafter"/>
</dbReference>
<comment type="subcellular location">
    <subcellularLocation>
        <location evidence="1">Endomembrane system</location>
        <topology evidence="1">Multi-pass membrane protein</topology>
    </subcellularLocation>
</comment>
<feature type="transmembrane region" description="Helical" evidence="5">
    <location>
        <begin position="156"/>
        <end position="175"/>
    </location>
</feature>
<reference evidence="8" key="1">
    <citation type="journal article" date="2011" name="Appl. Environ. Microbiol.">
        <title>Common ancestry and novel genetic traits of Francisella novicida-like isolates from North America and Australia as revealed by comparative genomic analyses.</title>
        <authorList>
            <person name="Siddaramappa S."/>
            <person name="Challacombe J.F."/>
            <person name="Petersen J.M."/>
            <person name="Pillai S."/>
            <person name="Hogg G."/>
            <person name="Kuske C.R."/>
        </authorList>
    </citation>
    <scope>NUCLEOTIDE SEQUENCE [LARGE SCALE GENOMIC DNA]</scope>
    <source>
        <strain evidence="8">3523</strain>
    </source>
</reference>
<dbReference type="Gene3D" id="1.20.1250.20">
    <property type="entry name" value="MFS general substrate transporter like domains"/>
    <property type="match status" value="2"/>
</dbReference>
<dbReference type="AlphaFoldDB" id="F4BHT1"/>
<sequence>MAYIARITTGLGVSFATISYLKAVSVWFEPRKFAFAASFLATAAMIGALCAQAPLAYLITLCGDWKMAMLLFSVASLLIAVVYYIVVRDFNPKQPEASSPNNQLKTLDALKEVIKNKNNWLLTFYVGLSFTAVDAFAGFWGNAYFREAYHISREEAASIISMIFIGMAIGSPIIGKLSEILDSRKGVMIFFHIIGTISLSFVLLTKTTATMSAILLFIFGLCLGIYMLSFAIGNRINPIIITATVAAFINTGEPILGAIFDPLIGYFLDWSWTGKYINKAGEVVSQYTSSSDIKYFELESYHFAFTTLVASMIASLVILVMIKDKKD</sequence>
<dbReference type="GO" id="GO:0016020">
    <property type="term" value="C:membrane"/>
    <property type="evidence" value="ECO:0007669"/>
    <property type="project" value="UniProtKB-ARBA"/>
</dbReference>
<feature type="transmembrane region" description="Helical" evidence="5">
    <location>
        <begin position="65"/>
        <end position="86"/>
    </location>
</feature>
<dbReference type="HOGENOM" id="CLU_001265_62_2_6"/>
<dbReference type="PANTHER" id="PTHR43826:SF3">
    <property type="entry name" value="GLUCOSE-6-PHOSPHATE EXCHANGER SLC37A4"/>
    <property type="match status" value="1"/>
</dbReference>
<evidence type="ECO:0000256" key="1">
    <source>
        <dbReference type="ARBA" id="ARBA00004127"/>
    </source>
</evidence>
<dbReference type="KEGG" id="fcn:FN3523_1722"/>
<dbReference type="InterPro" id="IPR020846">
    <property type="entry name" value="MFS_dom"/>
</dbReference>
<feature type="transmembrane region" description="Helical" evidence="5">
    <location>
        <begin position="6"/>
        <end position="28"/>
    </location>
</feature>
<dbReference type="eggNOG" id="COG2271">
    <property type="taxonomic scope" value="Bacteria"/>
</dbReference>
<dbReference type="InterPro" id="IPR051337">
    <property type="entry name" value="OPA_Antiporter"/>
</dbReference>
<feature type="transmembrane region" description="Helical" evidence="5">
    <location>
        <begin position="120"/>
        <end position="144"/>
    </location>
</feature>
<evidence type="ECO:0000259" key="6">
    <source>
        <dbReference type="PROSITE" id="PS50850"/>
    </source>
</evidence>
<keyword evidence="2 5" id="KW-0812">Transmembrane</keyword>
<dbReference type="GO" id="GO:0012505">
    <property type="term" value="C:endomembrane system"/>
    <property type="evidence" value="ECO:0007669"/>
    <property type="project" value="UniProtKB-SubCell"/>
</dbReference>
<dbReference type="InterPro" id="IPR036259">
    <property type="entry name" value="MFS_trans_sf"/>
</dbReference>
<protein>
    <submittedName>
        <fullName evidence="7">Major facilitator superfamily (MFS) transport protein</fullName>
    </submittedName>
</protein>
<dbReference type="Pfam" id="PF07690">
    <property type="entry name" value="MFS_1"/>
    <property type="match status" value="1"/>
</dbReference>
<keyword evidence="4 5" id="KW-0472">Membrane</keyword>
<feature type="transmembrane region" description="Helical" evidence="5">
    <location>
        <begin position="239"/>
        <end position="260"/>
    </location>
</feature>
<evidence type="ECO:0000256" key="5">
    <source>
        <dbReference type="SAM" id="Phobius"/>
    </source>
</evidence>
<dbReference type="GO" id="GO:0061513">
    <property type="term" value="F:glucose 6-phosphate:phosphate antiporter activity"/>
    <property type="evidence" value="ECO:0007669"/>
    <property type="project" value="TreeGrafter"/>
</dbReference>
<keyword evidence="3 5" id="KW-1133">Transmembrane helix</keyword>
<evidence type="ECO:0000313" key="8">
    <source>
        <dbReference type="Proteomes" id="UP000008303"/>
    </source>
</evidence>
<feature type="transmembrane region" description="Helical" evidence="5">
    <location>
        <begin position="35"/>
        <end position="59"/>
    </location>
</feature>
<accession>F4BHT1</accession>
<dbReference type="Proteomes" id="UP000008303">
    <property type="component" value="Chromosome"/>
</dbReference>
<feature type="transmembrane region" description="Helical" evidence="5">
    <location>
        <begin position="211"/>
        <end position="232"/>
    </location>
</feature>
<evidence type="ECO:0000313" key="7">
    <source>
        <dbReference type="EMBL" id="AEE27025.1"/>
    </source>
</evidence>
<feature type="domain" description="Major facilitator superfamily (MFS) profile" evidence="6">
    <location>
        <begin position="1"/>
        <end position="327"/>
    </location>
</feature>
<dbReference type="InterPro" id="IPR011701">
    <property type="entry name" value="MFS"/>
</dbReference>
<evidence type="ECO:0000256" key="3">
    <source>
        <dbReference type="ARBA" id="ARBA00022989"/>
    </source>
</evidence>